<evidence type="ECO:0000313" key="3">
    <source>
        <dbReference type="Proteomes" id="UP000662185"/>
    </source>
</evidence>
<dbReference type="Proteomes" id="UP000662185">
    <property type="component" value="Unassembled WGS sequence"/>
</dbReference>
<comment type="caution">
    <text evidence="2">The sequence shown here is derived from an EMBL/GenBank/DDBJ whole genome shotgun (WGS) entry which is preliminary data.</text>
</comment>
<dbReference type="Pfam" id="PF00581">
    <property type="entry name" value="Rhodanese"/>
    <property type="match status" value="1"/>
</dbReference>
<protein>
    <submittedName>
        <fullName evidence="2">Rhodanese-like domain-containing protein</fullName>
    </submittedName>
</protein>
<feature type="domain" description="Rhodanese" evidence="1">
    <location>
        <begin position="18"/>
        <end position="107"/>
    </location>
</feature>
<evidence type="ECO:0000259" key="1">
    <source>
        <dbReference type="PROSITE" id="PS50206"/>
    </source>
</evidence>
<sequence>MSNLVADVNDLKSRLEWGQPAFTIIDVRDRHTYNHGHITGAISIPLDDLADRAKSSLHKERHIYIYGEHDTQAAYAAQILRSAGFNDVFAIQGGITAWKTVGGATEGV</sequence>
<dbReference type="InterPro" id="IPR036873">
    <property type="entry name" value="Rhodanese-like_dom_sf"/>
</dbReference>
<dbReference type="AlphaFoldDB" id="A0A926WI92"/>
<dbReference type="CDD" id="cd00158">
    <property type="entry name" value="RHOD"/>
    <property type="match status" value="1"/>
</dbReference>
<dbReference type="EMBL" id="JACJQU010000004">
    <property type="protein sequence ID" value="MBD2293683.1"/>
    <property type="molecule type" value="Genomic_DNA"/>
</dbReference>
<dbReference type="RefSeq" id="WP_190559342.1">
    <property type="nucleotide sequence ID" value="NZ_JACJQU010000004.1"/>
</dbReference>
<dbReference type="Gene3D" id="3.40.250.10">
    <property type="entry name" value="Rhodanese-like domain"/>
    <property type="match status" value="1"/>
</dbReference>
<dbReference type="PANTHER" id="PTHR43031:SF1">
    <property type="entry name" value="PYRIDINE NUCLEOTIDE-DISULPHIDE OXIDOREDUCTASE"/>
    <property type="match status" value="1"/>
</dbReference>
<dbReference type="InterPro" id="IPR050229">
    <property type="entry name" value="GlpE_sulfurtransferase"/>
</dbReference>
<dbReference type="PANTHER" id="PTHR43031">
    <property type="entry name" value="FAD-DEPENDENT OXIDOREDUCTASE"/>
    <property type="match status" value="1"/>
</dbReference>
<keyword evidence="3" id="KW-1185">Reference proteome</keyword>
<dbReference type="SUPFAM" id="SSF52821">
    <property type="entry name" value="Rhodanese/Cell cycle control phosphatase"/>
    <property type="match status" value="1"/>
</dbReference>
<gene>
    <name evidence="2" type="ORF">H6G06_09320</name>
</gene>
<name>A0A926WI92_9NOST</name>
<accession>A0A926WI92</accession>
<reference evidence="3" key="1">
    <citation type="journal article" date="2020" name="ISME J.">
        <title>Comparative genomics reveals insights into cyanobacterial evolution and habitat adaptation.</title>
        <authorList>
            <person name="Chen M.Y."/>
            <person name="Teng W.K."/>
            <person name="Zhao L."/>
            <person name="Hu C.X."/>
            <person name="Zhou Y.K."/>
            <person name="Han B.P."/>
            <person name="Song L.R."/>
            <person name="Shu W.S."/>
        </authorList>
    </citation>
    <scope>NUCLEOTIDE SEQUENCE [LARGE SCALE GENOMIC DNA]</scope>
    <source>
        <strain evidence="3">FACHB-251</strain>
    </source>
</reference>
<dbReference type="PROSITE" id="PS50206">
    <property type="entry name" value="RHODANESE_3"/>
    <property type="match status" value="1"/>
</dbReference>
<dbReference type="SMART" id="SM00450">
    <property type="entry name" value="RHOD"/>
    <property type="match status" value="1"/>
</dbReference>
<organism evidence="2 3">
    <name type="scientific">Anabaena sphaerica FACHB-251</name>
    <dbReference type="NCBI Taxonomy" id="2692883"/>
    <lineage>
        <taxon>Bacteria</taxon>
        <taxon>Bacillati</taxon>
        <taxon>Cyanobacteriota</taxon>
        <taxon>Cyanophyceae</taxon>
        <taxon>Nostocales</taxon>
        <taxon>Nostocaceae</taxon>
        <taxon>Anabaena</taxon>
    </lineage>
</organism>
<dbReference type="InterPro" id="IPR001763">
    <property type="entry name" value="Rhodanese-like_dom"/>
</dbReference>
<evidence type="ECO:0000313" key="2">
    <source>
        <dbReference type="EMBL" id="MBD2293683.1"/>
    </source>
</evidence>
<proteinExistence type="predicted"/>